<protein>
    <submittedName>
        <fullName evidence="1">Uncharacterized protein</fullName>
    </submittedName>
</protein>
<reference evidence="1 2" key="1">
    <citation type="journal article" date="2015" name="Genome Announc.">
        <title>Draft Genome Sequence of Norvancomycin-Producing Strain Amycolatopsis orientalis CPCC200066.</title>
        <authorList>
            <person name="Lei X."/>
            <person name="Yuan F."/>
            <person name="Shi Y."/>
            <person name="Li X."/>
            <person name="Wang L."/>
            <person name="Hong B."/>
        </authorList>
    </citation>
    <scope>NUCLEOTIDE SEQUENCE [LARGE SCALE GENOMIC DNA]</scope>
    <source>
        <strain evidence="1 2">B-37</strain>
    </source>
</reference>
<accession>A0A193C153</accession>
<evidence type="ECO:0000313" key="1">
    <source>
        <dbReference type="EMBL" id="ANN18246.1"/>
    </source>
</evidence>
<organism evidence="1 2">
    <name type="scientific">Amycolatopsis orientalis</name>
    <name type="common">Nocardia orientalis</name>
    <dbReference type="NCBI Taxonomy" id="31958"/>
    <lineage>
        <taxon>Bacteria</taxon>
        <taxon>Bacillati</taxon>
        <taxon>Actinomycetota</taxon>
        <taxon>Actinomycetes</taxon>
        <taxon>Pseudonocardiales</taxon>
        <taxon>Pseudonocardiaceae</taxon>
        <taxon>Amycolatopsis</taxon>
    </lineage>
</organism>
<dbReference type="STRING" id="31958.SD37_23120"/>
<name>A0A193C153_AMYOR</name>
<proteinExistence type="predicted"/>
<sequence length="108" mass="11312">MESGIRVSVESAEPALAGTVVCVVRCLGGPVSVGDVFELATLEHDADAPIDLRVTSIQRYDHAVDSLEPPHTAKLELKGQGMSLLARARELRGSAGAGHAGFCRWSGS</sequence>
<dbReference type="EMBL" id="CP016174">
    <property type="protein sequence ID" value="ANN18246.1"/>
    <property type="molecule type" value="Genomic_DNA"/>
</dbReference>
<dbReference type="RefSeq" id="WP_044854930.1">
    <property type="nucleotide sequence ID" value="NZ_CP016174.1"/>
</dbReference>
<gene>
    <name evidence="1" type="ORF">SD37_23120</name>
</gene>
<dbReference type="Proteomes" id="UP000093695">
    <property type="component" value="Chromosome"/>
</dbReference>
<keyword evidence="2" id="KW-1185">Reference proteome</keyword>
<dbReference type="KEGG" id="aori:SD37_23120"/>
<dbReference type="AlphaFoldDB" id="A0A193C153"/>
<evidence type="ECO:0000313" key="2">
    <source>
        <dbReference type="Proteomes" id="UP000093695"/>
    </source>
</evidence>